<evidence type="ECO:0000259" key="1">
    <source>
        <dbReference type="Pfam" id="PF01348"/>
    </source>
</evidence>
<evidence type="ECO:0000313" key="2">
    <source>
        <dbReference type="EMBL" id="SEO93466.1"/>
    </source>
</evidence>
<dbReference type="GO" id="GO:0006397">
    <property type="term" value="P:mRNA processing"/>
    <property type="evidence" value="ECO:0007669"/>
    <property type="project" value="InterPro"/>
</dbReference>
<dbReference type="OrthoDB" id="9793236at2"/>
<dbReference type="AlphaFoldDB" id="A0A1H8TRK6"/>
<dbReference type="EMBL" id="FODJ01000019">
    <property type="protein sequence ID" value="SEO93466.1"/>
    <property type="molecule type" value="Genomic_DNA"/>
</dbReference>
<sequence length="359" mass="41984">MKITSRTSAQLAVMRQRIAKGQYIKDCSKLLRTAEFWQDAIKNRLETDLFNSNQAHTLMALVPRERIKCLNKLNDSLLQEGIFYYIEQLFVHQLLLPGLYQPVRILKKDWRAVKAVIQLSLCAYPLDLSLELIDDQRLKERIDYVHLNCGYAEQKRYQLLIHAVHFSNHLRNIDIPQHASLYLDDKTILLGLRTNYSASKDWFCQIKRQLGKTYVCDLISFRRPFEFSGYLIKPPKNLGEILIDVPQRNLVTWGNAFHYGNFLQHKPKAKGMLIHLSVTEILHHYQIEWSQVLTSYKDSDRSKELDKWFYFSWLSLLRTIALKKGCSVTKGAAALKKQGLTFNKLKKLTYNNQLASRIH</sequence>
<dbReference type="RefSeq" id="WP_091500333.1">
    <property type="nucleotide sequence ID" value="NZ_FODJ01000019.1"/>
</dbReference>
<proteinExistence type="predicted"/>
<reference evidence="2 3" key="1">
    <citation type="submission" date="2016-10" db="EMBL/GenBank/DDBJ databases">
        <authorList>
            <person name="de Groot N.N."/>
        </authorList>
    </citation>
    <scope>NUCLEOTIDE SEQUENCE [LARGE SCALE GENOMIC DNA]</scope>
    <source>
        <strain evidence="2 3">CGMCC 1.10434</strain>
    </source>
</reference>
<gene>
    <name evidence="2" type="ORF">SAMN04488134_1193</name>
</gene>
<organism evidence="2 3">
    <name type="scientific">Amphibacillus marinus</name>
    <dbReference type="NCBI Taxonomy" id="872970"/>
    <lineage>
        <taxon>Bacteria</taxon>
        <taxon>Bacillati</taxon>
        <taxon>Bacillota</taxon>
        <taxon>Bacilli</taxon>
        <taxon>Bacillales</taxon>
        <taxon>Bacillaceae</taxon>
        <taxon>Amphibacillus</taxon>
    </lineage>
</organism>
<feature type="domain" description="Domain X" evidence="1">
    <location>
        <begin position="241"/>
        <end position="350"/>
    </location>
</feature>
<accession>A0A1H8TRK6</accession>
<protein>
    <submittedName>
        <fullName evidence="2">Type II intron maturase</fullName>
    </submittedName>
</protein>
<name>A0A1H8TRK6_9BACI</name>
<evidence type="ECO:0000313" key="3">
    <source>
        <dbReference type="Proteomes" id="UP000199300"/>
    </source>
</evidence>
<dbReference type="GO" id="GO:0005737">
    <property type="term" value="C:cytoplasm"/>
    <property type="evidence" value="ECO:0007669"/>
    <property type="project" value="UniProtKB-ARBA"/>
</dbReference>
<keyword evidence="3" id="KW-1185">Reference proteome</keyword>
<dbReference type="Proteomes" id="UP000199300">
    <property type="component" value="Unassembled WGS sequence"/>
</dbReference>
<dbReference type="Pfam" id="PF01348">
    <property type="entry name" value="Intron_maturas2"/>
    <property type="match status" value="1"/>
</dbReference>
<dbReference type="InterPro" id="IPR024937">
    <property type="entry name" value="Domain_X"/>
</dbReference>